<dbReference type="SUPFAM" id="SSF52833">
    <property type="entry name" value="Thioredoxin-like"/>
    <property type="match status" value="1"/>
</dbReference>
<evidence type="ECO:0000256" key="2">
    <source>
        <dbReference type="ARBA" id="ARBA00011245"/>
    </source>
</evidence>
<dbReference type="InterPro" id="IPR024706">
    <property type="entry name" value="Peroxiredoxin_AhpC-typ"/>
</dbReference>
<comment type="function">
    <text evidence="1">Thiol-specific peroxidase that catalyzes the reduction of hydrogen peroxide and organic hydroperoxides to water and alcohols, respectively. Plays a role in cell protection against oxidative stress by detoxifying peroxides and as sensor of hydrogen peroxide-mediated signaling events.</text>
</comment>
<dbReference type="FunFam" id="3.40.30.10:FF:000007">
    <property type="entry name" value="Thioredoxin-dependent thiol peroxidase"/>
    <property type="match status" value="1"/>
</dbReference>
<dbReference type="InterPro" id="IPR000866">
    <property type="entry name" value="AhpC/TSA"/>
</dbReference>
<dbReference type="GO" id="GO:0005737">
    <property type="term" value="C:cytoplasm"/>
    <property type="evidence" value="ECO:0007669"/>
    <property type="project" value="TreeGrafter"/>
</dbReference>
<comment type="catalytic activity">
    <reaction evidence="11">
        <text>a hydroperoxide + [thioredoxin]-dithiol = an alcohol + [thioredoxin]-disulfide + H2O</text>
        <dbReference type="Rhea" id="RHEA:62620"/>
        <dbReference type="Rhea" id="RHEA-COMP:10698"/>
        <dbReference type="Rhea" id="RHEA-COMP:10700"/>
        <dbReference type="ChEBI" id="CHEBI:15377"/>
        <dbReference type="ChEBI" id="CHEBI:29950"/>
        <dbReference type="ChEBI" id="CHEBI:30879"/>
        <dbReference type="ChEBI" id="CHEBI:35924"/>
        <dbReference type="ChEBI" id="CHEBI:50058"/>
        <dbReference type="EC" id="1.11.1.24"/>
    </reaction>
</comment>
<evidence type="ECO:0000256" key="7">
    <source>
        <dbReference type="ARBA" id="ARBA00023157"/>
    </source>
</evidence>
<dbReference type="GO" id="GO:0008379">
    <property type="term" value="F:thioredoxin peroxidase activity"/>
    <property type="evidence" value="ECO:0007669"/>
    <property type="project" value="TreeGrafter"/>
</dbReference>
<dbReference type="CDD" id="cd03017">
    <property type="entry name" value="PRX_BCP"/>
    <property type="match status" value="1"/>
</dbReference>
<comment type="similarity">
    <text evidence="10">Belongs to the peroxiredoxin family. BCP/PrxQ subfamily.</text>
</comment>
<evidence type="ECO:0000256" key="10">
    <source>
        <dbReference type="ARBA" id="ARBA00038489"/>
    </source>
</evidence>
<evidence type="ECO:0000259" key="13">
    <source>
        <dbReference type="PROSITE" id="PS51352"/>
    </source>
</evidence>
<keyword evidence="4" id="KW-0575">Peroxidase</keyword>
<dbReference type="PIRSF" id="PIRSF000239">
    <property type="entry name" value="AHPC"/>
    <property type="match status" value="1"/>
</dbReference>
<keyword evidence="8" id="KW-0676">Redox-active center</keyword>
<gene>
    <name evidence="14" type="ORF">COT94_00275</name>
</gene>
<reference evidence="15" key="1">
    <citation type="submission" date="2017-09" db="EMBL/GenBank/DDBJ databases">
        <title>Depth-based differentiation of microbial function through sediment-hosted aquifers and enrichment of novel symbionts in the deep terrestrial subsurface.</title>
        <authorList>
            <person name="Probst A.J."/>
            <person name="Ladd B."/>
            <person name="Jarett J.K."/>
            <person name="Geller-Mcgrath D.E."/>
            <person name="Sieber C.M.K."/>
            <person name="Emerson J.B."/>
            <person name="Anantharaman K."/>
            <person name="Thomas B.C."/>
            <person name="Malmstrom R."/>
            <person name="Stieglmeier M."/>
            <person name="Klingl A."/>
            <person name="Woyke T."/>
            <person name="Ryan C.M."/>
            <person name="Banfield J.F."/>
        </authorList>
    </citation>
    <scope>NUCLEOTIDE SEQUENCE [LARGE SCALE GENOMIC DNA]</scope>
</reference>
<feature type="domain" description="Thioredoxin" evidence="13">
    <location>
        <begin position="2"/>
        <end position="143"/>
    </location>
</feature>
<evidence type="ECO:0000256" key="9">
    <source>
        <dbReference type="ARBA" id="ARBA00032824"/>
    </source>
</evidence>
<keyword evidence="7" id="KW-1015">Disulfide bond</keyword>
<feature type="active site" description="Cysteine sulfenic acid (-SOH) intermediate; for peroxidase activity" evidence="12">
    <location>
        <position position="44"/>
    </location>
</feature>
<accession>A0A2M6WUC8</accession>
<evidence type="ECO:0000256" key="12">
    <source>
        <dbReference type="PIRSR" id="PIRSR000239-1"/>
    </source>
</evidence>
<evidence type="ECO:0000256" key="4">
    <source>
        <dbReference type="ARBA" id="ARBA00022559"/>
    </source>
</evidence>
<dbReference type="PANTHER" id="PTHR42801">
    <property type="entry name" value="THIOREDOXIN-DEPENDENT PEROXIDE REDUCTASE"/>
    <property type="match status" value="1"/>
</dbReference>
<dbReference type="Pfam" id="PF00578">
    <property type="entry name" value="AhpC-TSA"/>
    <property type="match status" value="1"/>
</dbReference>
<dbReference type="EMBL" id="PFAM01000004">
    <property type="protein sequence ID" value="PIT96384.1"/>
    <property type="molecule type" value="Genomic_DNA"/>
</dbReference>
<comment type="subunit">
    <text evidence="2">Monomer.</text>
</comment>
<evidence type="ECO:0000313" key="14">
    <source>
        <dbReference type="EMBL" id="PIT96384.1"/>
    </source>
</evidence>
<dbReference type="AlphaFoldDB" id="A0A2M6WUC8"/>
<evidence type="ECO:0000256" key="8">
    <source>
        <dbReference type="ARBA" id="ARBA00023284"/>
    </source>
</evidence>
<protein>
    <recommendedName>
        <fullName evidence="3">thioredoxin-dependent peroxiredoxin</fullName>
        <ecNumber evidence="3">1.11.1.24</ecNumber>
    </recommendedName>
    <alternativeName>
        <fullName evidence="9">Thioredoxin peroxidase</fullName>
    </alternativeName>
</protein>
<dbReference type="InterPro" id="IPR050924">
    <property type="entry name" value="Peroxiredoxin_BCP/PrxQ"/>
</dbReference>
<evidence type="ECO:0000256" key="6">
    <source>
        <dbReference type="ARBA" id="ARBA00023002"/>
    </source>
</evidence>
<dbReference type="InterPro" id="IPR036249">
    <property type="entry name" value="Thioredoxin-like_sf"/>
</dbReference>
<dbReference type="GO" id="GO:0034599">
    <property type="term" value="P:cellular response to oxidative stress"/>
    <property type="evidence" value="ECO:0007669"/>
    <property type="project" value="TreeGrafter"/>
</dbReference>
<evidence type="ECO:0000256" key="11">
    <source>
        <dbReference type="ARBA" id="ARBA00049091"/>
    </source>
</evidence>
<comment type="caution">
    <text evidence="14">The sequence shown here is derived from an EMBL/GenBank/DDBJ whole genome shotgun (WGS) entry which is preliminary data.</text>
</comment>
<dbReference type="Gene3D" id="3.40.30.10">
    <property type="entry name" value="Glutaredoxin"/>
    <property type="match status" value="1"/>
</dbReference>
<dbReference type="Proteomes" id="UP000228533">
    <property type="component" value="Unassembled WGS sequence"/>
</dbReference>
<keyword evidence="5" id="KW-0049">Antioxidant</keyword>
<sequence length="145" mass="16527">MLNINSLAPDFFLEDKNGQSHQLGDYRGQWILLYFYPKDNTPGCTAEACSIRDNWHDFEANRIKVIGISSDSKASHKKFISDHKLPFLLLSDPDKQVIKDYDAKGMFTKRISYLIDPQGVIVKAYPKVNPLEHASEVLRDVVSAR</sequence>
<dbReference type="GO" id="GO:0045454">
    <property type="term" value="P:cell redox homeostasis"/>
    <property type="evidence" value="ECO:0007669"/>
    <property type="project" value="TreeGrafter"/>
</dbReference>
<name>A0A2M6WUC8_9BACT</name>
<evidence type="ECO:0000256" key="3">
    <source>
        <dbReference type="ARBA" id="ARBA00013017"/>
    </source>
</evidence>
<organism evidence="14 15">
    <name type="scientific">Candidatus Falkowbacteria bacterium CG10_big_fil_rev_8_21_14_0_10_37_14</name>
    <dbReference type="NCBI Taxonomy" id="1974561"/>
    <lineage>
        <taxon>Bacteria</taxon>
        <taxon>Candidatus Falkowiibacteriota</taxon>
    </lineage>
</organism>
<evidence type="ECO:0000313" key="15">
    <source>
        <dbReference type="Proteomes" id="UP000228533"/>
    </source>
</evidence>
<keyword evidence="6" id="KW-0560">Oxidoreductase</keyword>
<evidence type="ECO:0000256" key="5">
    <source>
        <dbReference type="ARBA" id="ARBA00022862"/>
    </source>
</evidence>
<dbReference type="InterPro" id="IPR013766">
    <property type="entry name" value="Thioredoxin_domain"/>
</dbReference>
<proteinExistence type="inferred from homology"/>
<dbReference type="EC" id="1.11.1.24" evidence="3"/>
<dbReference type="PROSITE" id="PS51352">
    <property type="entry name" value="THIOREDOXIN_2"/>
    <property type="match status" value="1"/>
</dbReference>
<evidence type="ECO:0000256" key="1">
    <source>
        <dbReference type="ARBA" id="ARBA00003330"/>
    </source>
</evidence>
<dbReference type="PANTHER" id="PTHR42801:SF4">
    <property type="entry name" value="AHPC_TSA FAMILY PROTEIN"/>
    <property type="match status" value="1"/>
</dbReference>